<dbReference type="PROSITE" id="PS51078">
    <property type="entry name" value="ICLR_ED"/>
    <property type="match status" value="1"/>
</dbReference>
<dbReference type="PANTHER" id="PTHR30136">
    <property type="entry name" value="HELIX-TURN-HELIX TRANSCRIPTIONAL REGULATOR, ICLR FAMILY"/>
    <property type="match status" value="1"/>
</dbReference>
<dbReference type="Gene3D" id="1.10.10.10">
    <property type="entry name" value="Winged helix-like DNA-binding domain superfamily/Winged helix DNA-binding domain"/>
    <property type="match status" value="1"/>
</dbReference>
<dbReference type="InterPro" id="IPR005471">
    <property type="entry name" value="Tscrpt_reg_IclR_N"/>
</dbReference>
<dbReference type="AlphaFoldDB" id="A0A5C4L7X4"/>
<name>A0A5C4L7X4_9HYPH</name>
<dbReference type="GO" id="GO:0003700">
    <property type="term" value="F:DNA-binding transcription factor activity"/>
    <property type="evidence" value="ECO:0007669"/>
    <property type="project" value="TreeGrafter"/>
</dbReference>
<evidence type="ECO:0000256" key="2">
    <source>
        <dbReference type="ARBA" id="ARBA00023125"/>
    </source>
</evidence>
<proteinExistence type="predicted"/>
<dbReference type="InterPro" id="IPR036390">
    <property type="entry name" value="WH_DNA-bd_sf"/>
</dbReference>
<keyword evidence="1" id="KW-0805">Transcription regulation</keyword>
<keyword evidence="2" id="KW-0238">DNA-binding</keyword>
<comment type="caution">
    <text evidence="6">The sequence shown here is derived from an EMBL/GenBank/DDBJ whole genome shotgun (WGS) entry which is preliminary data.</text>
</comment>
<dbReference type="Pfam" id="PF01614">
    <property type="entry name" value="IclR_C"/>
    <property type="match status" value="1"/>
</dbReference>
<keyword evidence="3" id="KW-0804">Transcription</keyword>
<dbReference type="InterPro" id="IPR050707">
    <property type="entry name" value="HTH_MetabolicPath_Reg"/>
</dbReference>
<gene>
    <name evidence="6" type="ORF">FF100_30245</name>
</gene>
<evidence type="ECO:0000256" key="1">
    <source>
        <dbReference type="ARBA" id="ARBA00023015"/>
    </source>
</evidence>
<dbReference type="RefSeq" id="WP_139039668.1">
    <property type="nucleotide sequence ID" value="NZ_VDDA01000026.1"/>
</dbReference>
<keyword evidence="7" id="KW-1185">Reference proteome</keyword>
<dbReference type="SUPFAM" id="SSF46785">
    <property type="entry name" value="Winged helix' DNA-binding domain"/>
    <property type="match status" value="1"/>
</dbReference>
<protein>
    <submittedName>
        <fullName evidence="6">IclR family transcriptional regulator</fullName>
    </submittedName>
</protein>
<dbReference type="Gene3D" id="3.30.450.40">
    <property type="match status" value="1"/>
</dbReference>
<dbReference type="InterPro" id="IPR029016">
    <property type="entry name" value="GAF-like_dom_sf"/>
</dbReference>
<dbReference type="Proteomes" id="UP000305267">
    <property type="component" value="Unassembled WGS sequence"/>
</dbReference>
<feature type="domain" description="HTH iclR-type" evidence="4">
    <location>
        <begin position="7"/>
        <end position="68"/>
    </location>
</feature>
<dbReference type="SMART" id="SM00346">
    <property type="entry name" value="HTH_ICLR"/>
    <property type="match status" value="1"/>
</dbReference>
<dbReference type="InterPro" id="IPR036388">
    <property type="entry name" value="WH-like_DNA-bd_sf"/>
</dbReference>
<reference evidence="6 7" key="1">
    <citation type="submission" date="2019-06" db="EMBL/GenBank/DDBJ databases">
        <title>Genome of Methylobacterium sp. 17Sr1-39.</title>
        <authorList>
            <person name="Seo T."/>
        </authorList>
    </citation>
    <scope>NUCLEOTIDE SEQUENCE [LARGE SCALE GENOMIC DNA]</scope>
    <source>
        <strain evidence="6 7">17Sr1-39</strain>
    </source>
</reference>
<evidence type="ECO:0000259" key="4">
    <source>
        <dbReference type="PROSITE" id="PS51077"/>
    </source>
</evidence>
<dbReference type="GO" id="GO:0045892">
    <property type="term" value="P:negative regulation of DNA-templated transcription"/>
    <property type="evidence" value="ECO:0007669"/>
    <property type="project" value="TreeGrafter"/>
</dbReference>
<feature type="domain" description="IclR-ED" evidence="5">
    <location>
        <begin position="69"/>
        <end position="251"/>
    </location>
</feature>
<organism evidence="6 7">
    <name type="scientific">Methylobacterium terricola</name>
    <dbReference type="NCBI Taxonomy" id="2583531"/>
    <lineage>
        <taxon>Bacteria</taxon>
        <taxon>Pseudomonadati</taxon>
        <taxon>Pseudomonadota</taxon>
        <taxon>Alphaproteobacteria</taxon>
        <taxon>Hyphomicrobiales</taxon>
        <taxon>Methylobacteriaceae</taxon>
        <taxon>Methylobacterium</taxon>
    </lineage>
</organism>
<dbReference type="SUPFAM" id="SSF55781">
    <property type="entry name" value="GAF domain-like"/>
    <property type="match status" value="1"/>
</dbReference>
<dbReference type="OrthoDB" id="6057486at2"/>
<dbReference type="PANTHER" id="PTHR30136:SF35">
    <property type="entry name" value="HTH-TYPE TRANSCRIPTIONAL REGULATOR RV1719"/>
    <property type="match status" value="1"/>
</dbReference>
<dbReference type="Pfam" id="PF09339">
    <property type="entry name" value="HTH_IclR"/>
    <property type="match status" value="1"/>
</dbReference>
<evidence type="ECO:0000259" key="5">
    <source>
        <dbReference type="PROSITE" id="PS51078"/>
    </source>
</evidence>
<evidence type="ECO:0000313" key="6">
    <source>
        <dbReference type="EMBL" id="TNC08188.1"/>
    </source>
</evidence>
<dbReference type="PROSITE" id="PS51077">
    <property type="entry name" value="HTH_ICLR"/>
    <property type="match status" value="1"/>
</dbReference>
<evidence type="ECO:0000313" key="7">
    <source>
        <dbReference type="Proteomes" id="UP000305267"/>
    </source>
</evidence>
<evidence type="ECO:0000256" key="3">
    <source>
        <dbReference type="ARBA" id="ARBA00023163"/>
    </source>
</evidence>
<dbReference type="GO" id="GO:0003677">
    <property type="term" value="F:DNA binding"/>
    <property type="evidence" value="ECO:0007669"/>
    <property type="project" value="UniProtKB-KW"/>
</dbReference>
<dbReference type="InterPro" id="IPR014757">
    <property type="entry name" value="Tscrpt_reg_IclR_C"/>
</dbReference>
<sequence>MTSDADDSPLGRSFRILELLAASPEGLSLTEIATGSGLVVATAHRQLGTLLGLGLVRKVNARSFGLGERVWRLAHLMSDGADVVTVAEPVLKALVERFGETAFLAKLTGDQVELIATSHPDDFGKAYAQPGRGMPLHAAASGKILLSLQDDAFIDAYLKAPRRAFTAATKVEEHAIRADLAEARERRIAVCNNEFDPGILSYAAPVQDDRTGLAYAVAIFGLAERFAQVDRATVEAALTEAARSLAQALRGAR</sequence>
<accession>A0A5C4L7X4</accession>
<dbReference type="EMBL" id="VDDA01000026">
    <property type="protein sequence ID" value="TNC08188.1"/>
    <property type="molecule type" value="Genomic_DNA"/>
</dbReference>